<gene>
    <name evidence="1" type="ORF">SDC9_33116</name>
</gene>
<protein>
    <submittedName>
        <fullName evidence="1">Uncharacterized protein</fullName>
    </submittedName>
</protein>
<accession>A0A644V8N3</accession>
<organism evidence="1">
    <name type="scientific">bioreactor metagenome</name>
    <dbReference type="NCBI Taxonomy" id="1076179"/>
    <lineage>
        <taxon>unclassified sequences</taxon>
        <taxon>metagenomes</taxon>
        <taxon>ecological metagenomes</taxon>
    </lineage>
</organism>
<dbReference type="EMBL" id="VSSQ01000233">
    <property type="protein sequence ID" value="MPL87122.1"/>
    <property type="molecule type" value="Genomic_DNA"/>
</dbReference>
<sequence length="109" mass="13060">MNQENEISGTEAIQRMRFLKKLPGAYFILLHLTCNLRKRTTGGMRKVERCRLRASMRSDQAETDPDHYLPYEDLDTEEPRQCFKKLIRYVGFPPTYKLQRVNWFTNEEE</sequence>
<name>A0A644V8N3_9ZZZZ</name>
<proteinExistence type="predicted"/>
<reference evidence="1" key="1">
    <citation type="submission" date="2019-08" db="EMBL/GenBank/DDBJ databases">
        <authorList>
            <person name="Kucharzyk K."/>
            <person name="Murdoch R.W."/>
            <person name="Higgins S."/>
            <person name="Loffler F."/>
        </authorList>
    </citation>
    <scope>NUCLEOTIDE SEQUENCE</scope>
</reference>
<evidence type="ECO:0000313" key="1">
    <source>
        <dbReference type="EMBL" id="MPL87122.1"/>
    </source>
</evidence>
<dbReference type="AlphaFoldDB" id="A0A644V8N3"/>
<comment type="caution">
    <text evidence="1">The sequence shown here is derived from an EMBL/GenBank/DDBJ whole genome shotgun (WGS) entry which is preliminary data.</text>
</comment>